<accession>M7N4U0</accession>
<gene>
    <name evidence="3" type="ORF">ADICEAN_02574</name>
</gene>
<proteinExistence type="predicted"/>
<evidence type="ECO:0000313" key="4">
    <source>
        <dbReference type="Proteomes" id="UP000011910"/>
    </source>
</evidence>
<evidence type="ECO:0000256" key="1">
    <source>
        <dbReference type="SAM" id="MobiDB-lite"/>
    </source>
</evidence>
<dbReference type="OrthoDB" id="1453786at2"/>
<evidence type="ECO:0000313" key="3">
    <source>
        <dbReference type="EMBL" id="EMR02302.1"/>
    </source>
</evidence>
<comment type="caution">
    <text evidence="3">The sequence shown here is derived from an EMBL/GenBank/DDBJ whole genome shotgun (WGS) entry which is preliminary data.</text>
</comment>
<keyword evidence="4" id="KW-1185">Reference proteome</keyword>
<feature type="compositionally biased region" description="Basic and acidic residues" evidence="1">
    <location>
        <begin position="97"/>
        <end position="125"/>
    </location>
</feature>
<dbReference type="AlphaFoldDB" id="M7N4U0"/>
<feature type="domain" description="Conjugative transposon TraM C-terminal" evidence="2">
    <location>
        <begin position="184"/>
        <end position="320"/>
    </location>
</feature>
<evidence type="ECO:0000259" key="2">
    <source>
        <dbReference type="Pfam" id="PF12508"/>
    </source>
</evidence>
<organism evidence="3 4">
    <name type="scientific">Cesiribacter andamanensis AMV16</name>
    <dbReference type="NCBI Taxonomy" id="1279009"/>
    <lineage>
        <taxon>Bacteria</taxon>
        <taxon>Pseudomonadati</taxon>
        <taxon>Bacteroidota</taxon>
        <taxon>Cytophagia</taxon>
        <taxon>Cytophagales</taxon>
        <taxon>Cesiribacteraceae</taxon>
        <taxon>Cesiribacter</taxon>
    </lineage>
</organism>
<protein>
    <submittedName>
        <fullName evidence="3">Conjugative transposon TraM protein</fullName>
    </submittedName>
</protein>
<dbReference type="InterPro" id="IPR055407">
    <property type="entry name" value="TraM_C"/>
</dbReference>
<dbReference type="RefSeq" id="WP_009195964.1">
    <property type="nucleotide sequence ID" value="NZ_AODQ01000064.1"/>
</dbReference>
<sequence length="326" mass="35922">MSTERKGIGKRLRRHWLPLSAGLLGLLLLGALALGSIKRFKATTPIASIDPDTPPSGQPSPSRLDRYRKELEEMNRQHARRQRSLETIISMDFGSMGRDESPAEPEREPVAHAPAEREEPMDRTLPEAAPSIARPDLTARRTQVMKPQPQPSAGHPKAPAEPFQTLRVNEPEGEVPHQQQAFYSALVHGDQKLLPNATLCLRLQEEMAIGKHRFPRNTLLYGKLSAAGGGGRLKVRIGSIGTVPLRLQVYDQDYLPGIAYLQEEPLPSALAESRDDALDQMLYSVPYGGVASGLAGLGRNLLRKNRRGKTIFLADGYPLFVAPETE</sequence>
<name>M7N4U0_9BACT</name>
<dbReference type="Pfam" id="PF12508">
    <property type="entry name" value="Transposon_TraM"/>
    <property type="match status" value="1"/>
</dbReference>
<reference evidence="3 4" key="1">
    <citation type="journal article" date="2013" name="Genome Announc.">
        <title>Draft Genome Sequence of Cesiribacter andamanensis Strain AMV16T, Isolated from a Soil Sample from a Mud Volcano in the Andaman Islands, India.</title>
        <authorList>
            <person name="Shivaji S."/>
            <person name="Ara S."/>
            <person name="Begum Z."/>
            <person name="Srinivas T.N."/>
            <person name="Singh A."/>
            <person name="Kumar Pinnaka A."/>
        </authorList>
    </citation>
    <scope>NUCLEOTIDE SEQUENCE [LARGE SCALE GENOMIC DNA]</scope>
    <source>
        <strain evidence="3 4">AMV16</strain>
    </source>
</reference>
<dbReference type="STRING" id="1279009.ADICEAN_02574"/>
<dbReference type="EMBL" id="AODQ01000064">
    <property type="protein sequence ID" value="EMR02302.1"/>
    <property type="molecule type" value="Genomic_DNA"/>
</dbReference>
<feature type="region of interest" description="Disordered" evidence="1">
    <location>
        <begin position="94"/>
        <end position="136"/>
    </location>
</feature>
<dbReference type="Proteomes" id="UP000011910">
    <property type="component" value="Unassembled WGS sequence"/>
</dbReference>